<keyword evidence="12 17" id="KW-0598">Phosphotransferase system</keyword>
<dbReference type="Gene3D" id="1.10.274.10">
    <property type="entry name" value="PtsI, HPr-binding domain"/>
    <property type="match status" value="1"/>
</dbReference>
<feature type="binding site" evidence="20">
    <location>
        <position position="451"/>
    </location>
    <ligand>
        <name>Mg(2+)</name>
        <dbReference type="ChEBI" id="CHEBI:18420"/>
    </ligand>
</feature>
<organism evidence="24 25">
    <name type="scientific">Lachnobacterium bovis</name>
    <dbReference type="NCBI Taxonomy" id="140626"/>
    <lineage>
        <taxon>Bacteria</taxon>
        <taxon>Bacillati</taxon>
        <taxon>Bacillota</taxon>
        <taxon>Clostridia</taxon>
        <taxon>Lachnospirales</taxon>
        <taxon>Lachnospiraceae</taxon>
        <taxon>Lachnobacterium</taxon>
    </lineage>
</organism>
<dbReference type="GO" id="GO:0008965">
    <property type="term" value="F:phosphoenolpyruvate-protein phosphotransferase activity"/>
    <property type="evidence" value="ECO:0007669"/>
    <property type="project" value="UniProtKB-EC"/>
</dbReference>
<dbReference type="OrthoDB" id="9765468at2"/>
<dbReference type="AlphaFoldDB" id="A0A1H9SUI6"/>
<dbReference type="InterPro" id="IPR008731">
    <property type="entry name" value="PTS_EIN"/>
</dbReference>
<keyword evidence="14 17" id="KW-0418">Kinase</keyword>
<keyword evidence="25" id="KW-1185">Reference proteome</keyword>
<feature type="active site" description="Tele-phosphohistidine intermediate" evidence="18">
    <location>
        <position position="187"/>
    </location>
</feature>
<evidence type="ECO:0000256" key="16">
    <source>
        <dbReference type="ARBA" id="ARBA00033235"/>
    </source>
</evidence>
<dbReference type="SUPFAM" id="SSF51621">
    <property type="entry name" value="Phosphoenolpyruvate/pyruvate domain"/>
    <property type="match status" value="1"/>
</dbReference>
<evidence type="ECO:0000256" key="13">
    <source>
        <dbReference type="ARBA" id="ARBA00022723"/>
    </source>
</evidence>
<evidence type="ECO:0000256" key="4">
    <source>
        <dbReference type="ARBA" id="ARBA00004496"/>
    </source>
</evidence>
<evidence type="ECO:0000313" key="25">
    <source>
        <dbReference type="Proteomes" id="UP000182471"/>
    </source>
</evidence>
<dbReference type="Proteomes" id="UP000182471">
    <property type="component" value="Unassembled WGS sequence"/>
</dbReference>
<evidence type="ECO:0000256" key="17">
    <source>
        <dbReference type="PIRNR" id="PIRNR000732"/>
    </source>
</evidence>
<evidence type="ECO:0000256" key="18">
    <source>
        <dbReference type="PIRSR" id="PIRSR000732-1"/>
    </source>
</evidence>
<evidence type="ECO:0000256" key="12">
    <source>
        <dbReference type="ARBA" id="ARBA00022683"/>
    </source>
</evidence>
<dbReference type="SUPFAM" id="SSF52009">
    <property type="entry name" value="Phosphohistidine domain"/>
    <property type="match status" value="1"/>
</dbReference>
<evidence type="ECO:0000256" key="7">
    <source>
        <dbReference type="ARBA" id="ARBA00016544"/>
    </source>
</evidence>
<feature type="domain" description="PEP-utilising enzyme C-terminal" evidence="22">
    <location>
        <begin position="249"/>
        <end position="537"/>
    </location>
</feature>
<comment type="function">
    <text evidence="3 17">General (non sugar-specific) component of the phosphoenolpyruvate-dependent sugar phosphotransferase system (sugar PTS). This major carbohydrate active-transport system catalyzes the phosphorylation of incoming sugar substrates concomitantly with their translocation across the cell membrane. Enzyme I transfers the phosphoryl group from phosphoenolpyruvate (PEP) to the phosphoryl carrier protein (HPr).</text>
</comment>
<dbReference type="EC" id="2.7.3.9" evidence="6 17"/>
<dbReference type="PANTHER" id="PTHR46244">
    <property type="entry name" value="PHOSPHOENOLPYRUVATE-PROTEIN PHOSPHOTRANSFERASE"/>
    <property type="match status" value="1"/>
</dbReference>
<evidence type="ECO:0000256" key="11">
    <source>
        <dbReference type="ARBA" id="ARBA00022679"/>
    </source>
</evidence>
<comment type="catalytic activity">
    <reaction evidence="1 17">
        <text>L-histidyl-[protein] + phosphoenolpyruvate = N(pros)-phospho-L-histidyl-[protein] + pyruvate</text>
        <dbReference type="Rhea" id="RHEA:23880"/>
        <dbReference type="Rhea" id="RHEA-COMP:9745"/>
        <dbReference type="Rhea" id="RHEA-COMP:9746"/>
        <dbReference type="ChEBI" id="CHEBI:15361"/>
        <dbReference type="ChEBI" id="CHEBI:29979"/>
        <dbReference type="ChEBI" id="CHEBI:58702"/>
        <dbReference type="ChEBI" id="CHEBI:64837"/>
        <dbReference type="EC" id="2.7.3.9"/>
    </reaction>
</comment>
<dbReference type="PRINTS" id="PR01736">
    <property type="entry name" value="PHPHTRNFRASE"/>
</dbReference>
<dbReference type="EMBL" id="FOGW01000013">
    <property type="protein sequence ID" value="SER88548.1"/>
    <property type="molecule type" value="Genomic_DNA"/>
</dbReference>
<dbReference type="PANTHER" id="PTHR46244:SF3">
    <property type="entry name" value="PHOSPHOENOLPYRUVATE-PROTEIN PHOSPHOTRANSFERASE"/>
    <property type="match status" value="1"/>
</dbReference>
<evidence type="ECO:0000259" key="23">
    <source>
        <dbReference type="Pfam" id="PF05524"/>
    </source>
</evidence>
<dbReference type="RefSeq" id="WP_022748140.1">
    <property type="nucleotide sequence ID" value="NZ_FOGW01000013.1"/>
</dbReference>
<evidence type="ECO:0000256" key="10">
    <source>
        <dbReference type="ARBA" id="ARBA00022597"/>
    </source>
</evidence>
<dbReference type="InterPro" id="IPR036618">
    <property type="entry name" value="PtsI_HPr-bd_sf"/>
</dbReference>
<dbReference type="PIRSF" id="PIRSF000732">
    <property type="entry name" value="PTS_enzyme_I"/>
    <property type="match status" value="1"/>
</dbReference>
<keyword evidence="11 17" id="KW-0808">Transferase</keyword>
<feature type="domain" description="PEP-utilising enzyme mobile" evidence="21">
    <location>
        <begin position="151"/>
        <end position="221"/>
    </location>
</feature>
<dbReference type="InterPro" id="IPR040442">
    <property type="entry name" value="Pyrv_kinase-like_dom_sf"/>
</dbReference>
<dbReference type="InterPro" id="IPR050499">
    <property type="entry name" value="PEP-utilizing_PTS_enzyme"/>
</dbReference>
<evidence type="ECO:0000256" key="8">
    <source>
        <dbReference type="ARBA" id="ARBA00022448"/>
    </source>
</evidence>
<keyword evidence="13 17" id="KW-0479">Metal-binding</keyword>
<feature type="domain" description="Phosphotransferase system enzyme I N-terminal" evidence="23">
    <location>
        <begin position="5"/>
        <end position="125"/>
    </location>
</feature>
<dbReference type="Pfam" id="PF00391">
    <property type="entry name" value="PEP-utilizers"/>
    <property type="match status" value="1"/>
</dbReference>
<reference evidence="25" key="1">
    <citation type="submission" date="2016-10" db="EMBL/GenBank/DDBJ databases">
        <authorList>
            <person name="Varghese N."/>
            <person name="Submissions S."/>
        </authorList>
    </citation>
    <scope>NUCLEOTIDE SEQUENCE [LARGE SCALE GENOMIC DNA]</scope>
    <source>
        <strain evidence="25">S1b</strain>
    </source>
</reference>
<evidence type="ECO:0000259" key="22">
    <source>
        <dbReference type="Pfam" id="PF02896"/>
    </source>
</evidence>
<evidence type="ECO:0000256" key="5">
    <source>
        <dbReference type="ARBA" id="ARBA00007837"/>
    </source>
</evidence>
<dbReference type="GO" id="GO:0046872">
    <property type="term" value="F:metal ion binding"/>
    <property type="evidence" value="ECO:0007669"/>
    <property type="project" value="UniProtKB-KW"/>
</dbReference>
<dbReference type="PROSITE" id="PS00742">
    <property type="entry name" value="PEP_ENZYMES_2"/>
    <property type="match status" value="1"/>
</dbReference>
<comment type="similarity">
    <text evidence="5 17">Belongs to the PEP-utilizing enzyme family.</text>
</comment>
<proteinExistence type="inferred from homology"/>
<feature type="binding site" evidence="19">
    <location>
        <position position="292"/>
    </location>
    <ligand>
        <name>phosphoenolpyruvate</name>
        <dbReference type="ChEBI" id="CHEBI:58702"/>
    </ligand>
</feature>
<evidence type="ECO:0000313" key="24">
    <source>
        <dbReference type="EMBL" id="SER88548.1"/>
    </source>
</evidence>
<evidence type="ECO:0000256" key="3">
    <source>
        <dbReference type="ARBA" id="ARBA00002728"/>
    </source>
</evidence>
<comment type="subcellular location">
    <subcellularLocation>
        <location evidence="4 17">Cytoplasm</location>
    </subcellularLocation>
</comment>
<comment type="cofactor">
    <cofactor evidence="2 17 20">
        <name>Mg(2+)</name>
        <dbReference type="ChEBI" id="CHEBI:18420"/>
    </cofactor>
</comment>
<dbReference type="Pfam" id="PF05524">
    <property type="entry name" value="PEP-utilisers_N"/>
    <property type="match status" value="1"/>
</dbReference>
<dbReference type="InterPro" id="IPR036637">
    <property type="entry name" value="Phosphohistidine_dom_sf"/>
</dbReference>
<keyword evidence="10 17" id="KW-0762">Sugar transport</keyword>
<dbReference type="GO" id="GO:0016301">
    <property type="term" value="F:kinase activity"/>
    <property type="evidence" value="ECO:0007669"/>
    <property type="project" value="UniProtKB-KW"/>
</dbReference>
<feature type="binding site" evidence="19">
    <location>
        <position position="461"/>
    </location>
    <ligand>
        <name>phosphoenolpyruvate</name>
        <dbReference type="ChEBI" id="CHEBI:58702"/>
    </ligand>
</feature>
<protein>
    <recommendedName>
        <fullName evidence="7 17">Phosphoenolpyruvate-protein phosphotransferase</fullName>
        <ecNumber evidence="6 17">2.7.3.9</ecNumber>
    </recommendedName>
    <alternativeName>
        <fullName evidence="16 17">Phosphotransferase system, enzyme I</fullName>
    </alternativeName>
</protein>
<name>A0A1H9SUI6_9FIRM</name>
<evidence type="ECO:0000256" key="19">
    <source>
        <dbReference type="PIRSR" id="PIRSR000732-2"/>
    </source>
</evidence>
<evidence type="ECO:0000256" key="20">
    <source>
        <dbReference type="PIRSR" id="PIRSR000732-3"/>
    </source>
</evidence>
<dbReference type="Gene3D" id="3.20.20.60">
    <property type="entry name" value="Phosphoenolpyruvate-binding domains"/>
    <property type="match status" value="1"/>
</dbReference>
<dbReference type="SUPFAM" id="SSF47831">
    <property type="entry name" value="Enzyme I of the PEP:sugar phosphotransferase system HPr-binding (sub)domain"/>
    <property type="match status" value="1"/>
</dbReference>
<dbReference type="Gene3D" id="3.50.30.10">
    <property type="entry name" value="Phosphohistidine domain"/>
    <property type="match status" value="1"/>
</dbReference>
<accession>A0A1H9SUI6</accession>
<feature type="binding site" evidence="20">
    <location>
        <position position="427"/>
    </location>
    <ligand>
        <name>Mg(2+)</name>
        <dbReference type="ChEBI" id="CHEBI:18420"/>
    </ligand>
</feature>
<feature type="binding site" evidence="19">
    <location>
        <position position="328"/>
    </location>
    <ligand>
        <name>phosphoenolpyruvate</name>
        <dbReference type="ChEBI" id="CHEBI:58702"/>
    </ligand>
</feature>
<feature type="binding site" evidence="19">
    <location>
        <begin position="450"/>
        <end position="451"/>
    </location>
    <ligand>
        <name>phosphoenolpyruvate</name>
        <dbReference type="ChEBI" id="CHEBI:58702"/>
    </ligand>
</feature>
<sequence>MVIEGKSVFSGVAIGKLSIFNKKDNTVKRNTIQDVEAETKRFEDAREVAKTQLAGIYEKAVKEVGEVNAQVFEVHQMMLDDLDYVESITNMIESQKVNAEFAVATTGDNFSDMFASMDDDYMRGRAADVKDISNRVISILQGNSNDADMADEPVILLADDLAPSETVQLDKSKVLSFVTRHGSTNSHTAILARTMNIPALIGVDYPEDANGKVGIVDGFEGKIIIDPDEETLKVYQEKKKQEDDKKRLLQELKGQDNVTLDGKRINLYANIGGVGDVASVLANDAGGIGLFRSEFLYLESDTYPTEEAQFSAYRKVAENMAGKKVIIRTLDIGADKQVDYFELDKEDNPALGYRAIRICLTRPEIFKTQLRAILRASYYGNISIMFPMIISVSEVKKIKEILAEVKAELDAEGIPYKKDIEIGVMIETPAAVMISEELGKEVDFFSIGTNDLTQYTLAIDRQNPKLDDFYDSHHPALLKMLQMIVDNGHKGGAWVGICGELGADTTLTETFLKMGFDELSVSPSMILRVRDKIRSIDTTK</sequence>
<dbReference type="InterPro" id="IPR008279">
    <property type="entry name" value="PEP-util_enz_mobile_dom"/>
</dbReference>
<dbReference type="NCBIfam" id="TIGR01417">
    <property type="entry name" value="PTS_I_fam"/>
    <property type="match status" value="1"/>
</dbReference>
<evidence type="ECO:0000256" key="2">
    <source>
        <dbReference type="ARBA" id="ARBA00001946"/>
    </source>
</evidence>
<evidence type="ECO:0000256" key="6">
    <source>
        <dbReference type="ARBA" id="ARBA00012232"/>
    </source>
</evidence>
<keyword evidence="9 17" id="KW-0963">Cytoplasm</keyword>
<dbReference type="InterPro" id="IPR006318">
    <property type="entry name" value="PTS_EI-like"/>
</dbReference>
<evidence type="ECO:0000256" key="15">
    <source>
        <dbReference type="ARBA" id="ARBA00022842"/>
    </source>
</evidence>
<dbReference type="GO" id="GO:0005737">
    <property type="term" value="C:cytoplasm"/>
    <property type="evidence" value="ECO:0007669"/>
    <property type="project" value="UniProtKB-SubCell"/>
</dbReference>
<evidence type="ECO:0000256" key="9">
    <source>
        <dbReference type="ARBA" id="ARBA00022490"/>
    </source>
</evidence>
<evidence type="ECO:0000259" key="21">
    <source>
        <dbReference type="Pfam" id="PF00391"/>
    </source>
</evidence>
<keyword evidence="8 17" id="KW-0813">Transport</keyword>
<dbReference type="InterPro" id="IPR015813">
    <property type="entry name" value="Pyrv/PenolPyrv_kinase-like_dom"/>
</dbReference>
<evidence type="ECO:0000256" key="14">
    <source>
        <dbReference type="ARBA" id="ARBA00022777"/>
    </source>
</evidence>
<dbReference type="InterPro" id="IPR000121">
    <property type="entry name" value="PEP_util_C"/>
</dbReference>
<dbReference type="GO" id="GO:0009401">
    <property type="term" value="P:phosphoenolpyruvate-dependent sugar phosphotransferase system"/>
    <property type="evidence" value="ECO:0007669"/>
    <property type="project" value="UniProtKB-KW"/>
</dbReference>
<gene>
    <name evidence="24" type="ORF">SAMN02910429_01363</name>
</gene>
<dbReference type="InterPro" id="IPR024692">
    <property type="entry name" value="PTS_EI"/>
</dbReference>
<dbReference type="Pfam" id="PF02896">
    <property type="entry name" value="PEP-utilizers_C"/>
    <property type="match status" value="1"/>
</dbReference>
<keyword evidence="15 17" id="KW-0460">Magnesium</keyword>
<dbReference type="InterPro" id="IPR023151">
    <property type="entry name" value="PEP_util_CS"/>
</dbReference>
<evidence type="ECO:0000256" key="1">
    <source>
        <dbReference type="ARBA" id="ARBA00000683"/>
    </source>
</evidence>
<feature type="active site" description="Proton donor" evidence="18">
    <location>
        <position position="498"/>
    </location>
</feature>